<dbReference type="EMBL" id="MIJE01000022">
    <property type="protein sequence ID" value="OEF97044.1"/>
    <property type="molecule type" value="Genomic_DNA"/>
</dbReference>
<gene>
    <name evidence="1" type="ORF">BHF68_05445</name>
</gene>
<dbReference type="AlphaFoldDB" id="A0A1E5G274"/>
<name>A0A1E5G274_9FIRM</name>
<reference evidence="1 2" key="1">
    <citation type="submission" date="2016-09" db="EMBL/GenBank/DDBJ databases">
        <title>Draft genome sequence for the type strain of Desulfuribacillus alkaliarsenatis AHT28, an obligately anaerobic, sulfidogenic bacterium isolated from Russian soda lake sediments.</title>
        <authorList>
            <person name="Abin C.A."/>
            <person name="Hollibaugh J.T."/>
        </authorList>
    </citation>
    <scope>NUCLEOTIDE SEQUENCE [LARGE SCALE GENOMIC DNA]</scope>
    <source>
        <strain evidence="1 2">AHT28</strain>
    </source>
</reference>
<evidence type="ECO:0000313" key="2">
    <source>
        <dbReference type="Proteomes" id="UP000094296"/>
    </source>
</evidence>
<keyword evidence="2" id="KW-1185">Reference proteome</keyword>
<accession>A0A1E5G274</accession>
<protein>
    <recommendedName>
        <fullName evidence="3">Helix-turn-helix domain-containing protein</fullName>
    </recommendedName>
</protein>
<dbReference type="STRING" id="766136.BHF68_05445"/>
<evidence type="ECO:0008006" key="3">
    <source>
        <dbReference type="Google" id="ProtNLM"/>
    </source>
</evidence>
<proteinExistence type="predicted"/>
<comment type="caution">
    <text evidence="1">The sequence shown here is derived from an EMBL/GenBank/DDBJ whole genome shotgun (WGS) entry which is preliminary data.</text>
</comment>
<sequence length="71" mass="8333">MDKKQIAENLCNSTEAAEILNVTRSRVNQLVDQGKLLPLREFSKDKVFWKPDVEALAPELEKLRKKYRPYE</sequence>
<organism evidence="1 2">
    <name type="scientific">Desulfuribacillus alkaliarsenatis</name>
    <dbReference type="NCBI Taxonomy" id="766136"/>
    <lineage>
        <taxon>Bacteria</taxon>
        <taxon>Bacillati</taxon>
        <taxon>Bacillota</taxon>
        <taxon>Desulfuribacillia</taxon>
        <taxon>Desulfuribacillales</taxon>
        <taxon>Desulfuribacillaceae</taxon>
        <taxon>Desulfuribacillus</taxon>
    </lineage>
</organism>
<evidence type="ECO:0000313" key="1">
    <source>
        <dbReference type="EMBL" id="OEF97044.1"/>
    </source>
</evidence>
<dbReference type="RefSeq" id="WP_069643090.1">
    <property type="nucleotide sequence ID" value="NZ_MIJE01000022.1"/>
</dbReference>
<dbReference type="Proteomes" id="UP000094296">
    <property type="component" value="Unassembled WGS sequence"/>
</dbReference>